<proteinExistence type="predicted"/>
<reference evidence="2" key="1">
    <citation type="journal article" date="2020" name="Phytopathology">
        <title>Genome Sequence Resources of Colletotrichum truncatum, C. plurivorum, C. musicola, and C. sojae: Four Species Pathogenic to Soybean (Glycine max).</title>
        <authorList>
            <person name="Rogerio F."/>
            <person name="Boufleur T.R."/>
            <person name="Ciampi-Guillardi M."/>
            <person name="Sukno S.A."/>
            <person name="Thon M.R."/>
            <person name="Massola Junior N.S."/>
            <person name="Baroncelli R."/>
        </authorList>
    </citation>
    <scope>NUCLEOTIDE SEQUENCE</scope>
    <source>
        <strain evidence="2">LFN0074</strain>
    </source>
</reference>
<evidence type="ECO:0000313" key="2">
    <source>
        <dbReference type="EMBL" id="KAF6837555.1"/>
    </source>
</evidence>
<protein>
    <submittedName>
        <fullName evidence="2">Uncharacterized protein</fullName>
    </submittedName>
</protein>
<dbReference type="Proteomes" id="UP000639643">
    <property type="component" value="Unassembled WGS sequence"/>
</dbReference>
<feature type="region of interest" description="Disordered" evidence="1">
    <location>
        <begin position="1"/>
        <end position="21"/>
    </location>
</feature>
<gene>
    <name evidence="2" type="ORF">CMUS01_04980</name>
</gene>
<dbReference type="EMBL" id="WIGM01000141">
    <property type="protein sequence ID" value="KAF6837555.1"/>
    <property type="molecule type" value="Genomic_DNA"/>
</dbReference>
<evidence type="ECO:0000256" key="1">
    <source>
        <dbReference type="SAM" id="MobiDB-lite"/>
    </source>
</evidence>
<evidence type="ECO:0000313" key="3">
    <source>
        <dbReference type="Proteomes" id="UP000639643"/>
    </source>
</evidence>
<keyword evidence="3" id="KW-1185">Reference proteome</keyword>
<comment type="caution">
    <text evidence="2">The sequence shown here is derived from an EMBL/GenBank/DDBJ whole genome shotgun (WGS) entry which is preliminary data.</text>
</comment>
<sequence length="77" mass="8419">MDGDISGCASADSADRTEDDDIAHEAHVRVWFGPPQPRPMERQGKRRDSRVCGIVDGGWQGTLLLLISLRLSTPTSN</sequence>
<accession>A0A8H6KUJ9</accession>
<organism evidence="2 3">
    <name type="scientific">Colletotrichum musicola</name>
    <dbReference type="NCBI Taxonomy" id="2175873"/>
    <lineage>
        <taxon>Eukaryota</taxon>
        <taxon>Fungi</taxon>
        <taxon>Dikarya</taxon>
        <taxon>Ascomycota</taxon>
        <taxon>Pezizomycotina</taxon>
        <taxon>Sordariomycetes</taxon>
        <taxon>Hypocreomycetidae</taxon>
        <taxon>Glomerellales</taxon>
        <taxon>Glomerellaceae</taxon>
        <taxon>Colletotrichum</taxon>
        <taxon>Colletotrichum orchidearum species complex</taxon>
    </lineage>
</organism>
<name>A0A8H6KUJ9_9PEZI</name>
<dbReference type="AlphaFoldDB" id="A0A8H6KUJ9"/>